<evidence type="ECO:0000313" key="6">
    <source>
        <dbReference type="Proteomes" id="UP000007347"/>
    </source>
</evidence>
<dbReference type="PROSITE" id="PS50893">
    <property type="entry name" value="ABC_TRANSPORTER_2"/>
    <property type="match status" value="2"/>
</dbReference>
<dbReference type="PANTHER" id="PTHR42855:SF2">
    <property type="entry name" value="DRUG RESISTANCE ABC TRANSPORTER,ATP-BINDING PROTEIN"/>
    <property type="match status" value="1"/>
</dbReference>
<dbReference type="GO" id="GO:0005524">
    <property type="term" value="F:ATP binding"/>
    <property type="evidence" value="ECO:0007669"/>
    <property type="project" value="UniProtKB-KW"/>
</dbReference>
<protein>
    <submittedName>
        <fullName evidence="5">Uncharacterized ABC transporter, ATP-binding protein</fullName>
        <ecNumber evidence="5">3.6.3.41</ecNumber>
    </submittedName>
</protein>
<dbReference type="RefSeq" id="WP_014957378.1">
    <property type="nucleotide sequence ID" value="NC_018645.1"/>
</dbReference>
<organism evidence="5 6">
    <name type="scientific">Desulfobacula toluolica (strain DSM 7467 / Tol2)</name>
    <dbReference type="NCBI Taxonomy" id="651182"/>
    <lineage>
        <taxon>Bacteria</taxon>
        <taxon>Pseudomonadati</taxon>
        <taxon>Thermodesulfobacteriota</taxon>
        <taxon>Desulfobacteria</taxon>
        <taxon>Desulfobacterales</taxon>
        <taxon>Desulfobacteraceae</taxon>
        <taxon>Desulfobacula</taxon>
    </lineage>
</organism>
<gene>
    <name evidence="5" type="ordered locus">TOL2_C18840</name>
</gene>
<evidence type="ECO:0000256" key="3">
    <source>
        <dbReference type="SAM" id="Coils"/>
    </source>
</evidence>
<dbReference type="OrthoDB" id="9808609at2"/>
<dbReference type="EC" id="3.6.3.41" evidence="5"/>
<evidence type="ECO:0000256" key="1">
    <source>
        <dbReference type="ARBA" id="ARBA00022741"/>
    </source>
</evidence>
<dbReference type="PANTHER" id="PTHR42855">
    <property type="entry name" value="ABC TRANSPORTER ATP-BINDING SUBUNIT"/>
    <property type="match status" value="1"/>
</dbReference>
<dbReference type="InterPro" id="IPR032524">
    <property type="entry name" value="ABC_tran_C"/>
</dbReference>
<dbReference type="InterPro" id="IPR027417">
    <property type="entry name" value="P-loop_NTPase"/>
</dbReference>
<dbReference type="InterPro" id="IPR003439">
    <property type="entry name" value="ABC_transporter-like_ATP-bd"/>
</dbReference>
<dbReference type="Gene3D" id="3.40.50.300">
    <property type="entry name" value="P-loop containing nucleotide triphosphate hydrolases"/>
    <property type="match status" value="2"/>
</dbReference>
<keyword evidence="5" id="KW-0378">Hydrolase</keyword>
<dbReference type="GO" id="GO:0003677">
    <property type="term" value="F:DNA binding"/>
    <property type="evidence" value="ECO:0007669"/>
    <property type="project" value="InterPro"/>
</dbReference>
<dbReference type="PATRIC" id="fig|651182.5.peg.2249"/>
<feature type="domain" description="ABC transporter" evidence="4">
    <location>
        <begin position="5"/>
        <end position="225"/>
    </location>
</feature>
<dbReference type="InterPro" id="IPR037118">
    <property type="entry name" value="Val-tRNA_synth_C_sf"/>
</dbReference>
<dbReference type="InterPro" id="IPR003593">
    <property type="entry name" value="AAA+_ATPase"/>
</dbReference>
<dbReference type="PROSITE" id="PS00211">
    <property type="entry name" value="ABC_TRANSPORTER_1"/>
    <property type="match status" value="1"/>
</dbReference>
<dbReference type="InterPro" id="IPR017871">
    <property type="entry name" value="ABC_transporter-like_CS"/>
</dbReference>
<dbReference type="InterPro" id="IPR051309">
    <property type="entry name" value="ABCF_ATPase"/>
</dbReference>
<reference evidence="5 6" key="1">
    <citation type="journal article" date="2013" name="Environ. Microbiol.">
        <title>Complete genome, catabolic sub-proteomes and key-metabolites of Desulfobacula toluolica Tol2, a marine, aromatic compound-degrading, sulfate-reducing bacterium.</title>
        <authorList>
            <person name="Wohlbrand L."/>
            <person name="Jacob J.H."/>
            <person name="Kube M."/>
            <person name="Mussmann M."/>
            <person name="Jarling R."/>
            <person name="Beck A."/>
            <person name="Amann R."/>
            <person name="Wilkes H."/>
            <person name="Reinhardt R."/>
            <person name="Rabus R."/>
        </authorList>
    </citation>
    <scope>NUCLEOTIDE SEQUENCE [LARGE SCALE GENOMIC DNA]</scope>
    <source>
        <strain evidence="6">DSM 7467 / Tol2</strain>
    </source>
</reference>
<dbReference type="AlphaFoldDB" id="K0NGK8"/>
<sequence length="607" mass="69576">MSLIFSLKNISKTYGDDTLFQSLSIDFKSNEQLGLIGMNGSGKSTLLKLIAGQTQPDTGELITKTGLRFIYLPQEDQLNPDQTVEQLLYDSIKDSTFDDKQRHKIVQKLLGKGKFVDPTMTSKQLSGGWKKKLAITRALCCKPDILLLDEPTNHLDINGILWLEDILKTADFSFIVVSHDRTFLENVCLNVMEIGRYYASGYFKIQGQYQKFEKERNKFLDAQQKKQISLAGKMRREDEWLRQGPKARSTKAKYRIEQAQKLRMELFALKDRNKNTAKVEIDFHATGRQTKKLLRAYNLKKNMDGKNLFSDLTFEIGPGFCLGVVGENGSGKSTFLSILEKKILPDDGKVEWAQDLKISVFDQTRSSLNPQHTLKQALNPGGSDSVNYKGRSIHVVTWAKRFLFMPDQLDMPVKSLSGGEKARIIIANIMLTPCDILLLDEPTNDLDILSLEVLEDSIRQFPGAVILVSHDRYLMDKVCHKILYLDTAAQARFFKDFQQIMNYRKSLTLVQKPEKVEKQEKNRQTKKKPANIAFSYKDKYELDHIEEKILEAEDEVEGLTAKIQNPEIISNPEKMKHYCSLLKQTQEQVQELYDRWEYLEEKKAGAD</sequence>
<accession>K0NGK8</accession>
<dbReference type="GO" id="GO:0016887">
    <property type="term" value="F:ATP hydrolysis activity"/>
    <property type="evidence" value="ECO:0007669"/>
    <property type="project" value="InterPro"/>
</dbReference>
<evidence type="ECO:0000256" key="2">
    <source>
        <dbReference type="ARBA" id="ARBA00022840"/>
    </source>
</evidence>
<keyword evidence="1" id="KW-0547">Nucleotide-binding</keyword>
<dbReference type="CDD" id="cd03221">
    <property type="entry name" value="ABCF_EF-3"/>
    <property type="match status" value="2"/>
</dbReference>
<dbReference type="KEGG" id="dto:TOL2_C18840"/>
<dbReference type="STRING" id="651182.TOL2_C18840"/>
<feature type="domain" description="ABC transporter" evidence="4">
    <location>
        <begin position="294"/>
        <end position="512"/>
    </location>
</feature>
<dbReference type="EMBL" id="FO203503">
    <property type="protein sequence ID" value="CCK80045.1"/>
    <property type="molecule type" value="Genomic_DNA"/>
</dbReference>
<dbReference type="Gene3D" id="1.10.287.380">
    <property type="entry name" value="Valyl-tRNA synthetase, C-terminal domain"/>
    <property type="match status" value="1"/>
</dbReference>
<keyword evidence="6" id="KW-1185">Reference proteome</keyword>
<proteinExistence type="predicted"/>
<keyword evidence="3" id="KW-0175">Coiled coil</keyword>
<evidence type="ECO:0000313" key="5">
    <source>
        <dbReference type="EMBL" id="CCK80045.1"/>
    </source>
</evidence>
<feature type="coiled-coil region" evidence="3">
    <location>
        <begin position="542"/>
        <end position="602"/>
    </location>
</feature>
<dbReference type="SMART" id="SM00382">
    <property type="entry name" value="AAA"/>
    <property type="match status" value="2"/>
</dbReference>
<dbReference type="HOGENOM" id="CLU_000604_36_0_7"/>
<dbReference type="Proteomes" id="UP000007347">
    <property type="component" value="Chromosome"/>
</dbReference>
<dbReference type="SUPFAM" id="SSF52540">
    <property type="entry name" value="P-loop containing nucleoside triphosphate hydrolases"/>
    <property type="match status" value="2"/>
</dbReference>
<keyword evidence="2 5" id="KW-0067">ATP-binding</keyword>
<evidence type="ECO:0000259" key="4">
    <source>
        <dbReference type="PROSITE" id="PS50893"/>
    </source>
</evidence>
<dbReference type="Pfam" id="PF00005">
    <property type="entry name" value="ABC_tran"/>
    <property type="match status" value="2"/>
</dbReference>
<name>K0NGK8_DESTT</name>
<dbReference type="Pfam" id="PF16326">
    <property type="entry name" value="ABC_tran_CTD"/>
    <property type="match status" value="1"/>
</dbReference>